<evidence type="ECO:0000313" key="2">
    <source>
        <dbReference type="EMBL" id="CAF1490462.1"/>
    </source>
</evidence>
<keyword evidence="1" id="KW-0812">Transmembrane</keyword>
<gene>
    <name evidence="2" type="ORF">IZO911_LOCUS44457</name>
</gene>
<sequence>MQSLQLIKTYLDGLYVEDDRDTEAVTSQRSAGWVPVVGVCAVLILMGIIAGVVVISLIVLYLPNRGNDLIVNNNQAASRNMDMSFATDLTNSDIFTVGSYDSLGEQLQKSLGYPSLVLTVRAASLIAGTNAGSSSKKKKRQVNQVSCDTNTNGTNTIGTNTNTQKNPSLGVSIYINRCPRTSCKTDHCVEKCKLEIEVDIQTKLATGPFSLSITGTDGTVHSVSAQFCQFKQVAAALPTCSDGIKNQDEVDVDCGGLICSFRCSTNQKCQLTSDCNKTSCLCNVCQMPTCSDGILNQDELGIDCGGNVCKNRCATNSVCQMNTDCVSSVCMNNKCQEPQCNDSVLNGDESDVDCGGSICYKCPSGLKCKTTSDCSNGLCVDGLCK</sequence>
<protein>
    <submittedName>
        <fullName evidence="2">Uncharacterized protein</fullName>
    </submittedName>
</protein>
<evidence type="ECO:0000256" key="1">
    <source>
        <dbReference type="SAM" id="Phobius"/>
    </source>
</evidence>
<dbReference type="EMBL" id="CAJNOE010002691">
    <property type="protein sequence ID" value="CAF1490462.1"/>
    <property type="molecule type" value="Genomic_DNA"/>
</dbReference>
<comment type="caution">
    <text evidence="2">The sequence shown here is derived from an EMBL/GenBank/DDBJ whole genome shotgun (WGS) entry which is preliminary data.</text>
</comment>
<evidence type="ECO:0000313" key="3">
    <source>
        <dbReference type="Proteomes" id="UP000663860"/>
    </source>
</evidence>
<dbReference type="AlphaFoldDB" id="A0A815SNM6"/>
<keyword evidence="1" id="KW-1133">Transmembrane helix</keyword>
<reference evidence="2" key="1">
    <citation type="submission" date="2021-02" db="EMBL/GenBank/DDBJ databases">
        <authorList>
            <person name="Nowell W R."/>
        </authorList>
    </citation>
    <scope>NUCLEOTIDE SEQUENCE</scope>
</reference>
<keyword evidence="1" id="KW-0472">Membrane</keyword>
<proteinExistence type="predicted"/>
<dbReference type="Proteomes" id="UP000663860">
    <property type="component" value="Unassembled WGS sequence"/>
</dbReference>
<name>A0A815SNM6_9BILA</name>
<organism evidence="2 3">
    <name type="scientific">Adineta steineri</name>
    <dbReference type="NCBI Taxonomy" id="433720"/>
    <lineage>
        <taxon>Eukaryota</taxon>
        <taxon>Metazoa</taxon>
        <taxon>Spiralia</taxon>
        <taxon>Gnathifera</taxon>
        <taxon>Rotifera</taxon>
        <taxon>Eurotatoria</taxon>
        <taxon>Bdelloidea</taxon>
        <taxon>Adinetida</taxon>
        <taxon>Adinetidae</taxon>
        <taxon>Adineta</taxon>
    </lineage>
</organism>
<feature type="non-terminal residue" evidence="2">
    <location>
        <position position="1"/>
    </location>
</feature>
<feature type="transmembrane region" description="Helical" evidence="1">
    <location>
        <begin position="36"/>
        <end position="62"/>
    </location>
</feature>
<accession>A0A815SNM6</accession>